<dbReference type="EMBL" id="PQWY01000012">
    <property type="protein sequence ID" value="PPK30262.1"/>
    <property type="molecule type" value="Genomic_DNA"/>
</dbReference>
<evidence type="ECO:0000313" key="1">
    <source>
        <dbReference type="EMBL" id="PPK30262.1"/>
    </source>
</evidence>
<sequence length="59" mass="7053">MPFKEENNDILVSPLNFANNPDQEHEKSMVEYIIAVFTACYYEAHLLYKWFSFLFMLSL</sequence>
<dbReference type="AlphaFoldDB" id="A0A2S6EYL2"/>
<name>A0A2S6EYL2_LEGPN</name>
<gene>
    <name evidence="1" type="ORF">C3928_09290</name>
</gene>
<evidence type="ECO:0000313" key="2">
    <source>
        <dbReference type="Proteomes" id="UP000239239"/>
    </source>
</evidence>
<proteinExistence type="predicted"/>
<comment type="caution">
    <text evidence="1">The sequence shown here is derived from an EMBL/GenBank/DDBJ whole genome shotgun (WGS) entry which is preliminary data.</text>
</comment>
<reference evidence="1 2" key="1">
    <citation type="submission" date="2018-02" db="EMBL/GenBank/DDBJ databases">
        <title>Draft genome sequences of four Legionella pneumophila clinical strains isolated in Ontario.</title>
        <authorList>
            <person name="Fortuna A."/>
            <person name="Ramnarine R."/>
            <person name="Li A."/>
            <person name="Frantz C."/>
            <person name="Mallo G."/>
        </authorList>
    </citation>
    <scope>NUCLEOTIDE SEQUENCE [LARGE SCALE GENOMIC DNA]</scope>
    <source>
        <strain evidence="1 2">LG61</strain>
    </source>
</reference>
<dbReference type="Proteomes" id="UP000239239">
    <property type="component" value="Unassembled WGS sequence"/>
</dbReference>
<accession>A0A2S6EYL2</accession>
<organism evidence="1 2">
    <name type="scientific">Legionella pneumophila</name>
    <dbReference type="NCBI Taxonomy" id="446"/>
    <lineage>
        <taxon>Bacteria</taxon>
        <taxon>Pseudomonadati</taxon>
        <taxon>Pseudomonadota</taxon>
        <taxon>Gammaproteobacteria</taxon>
        <taxon>Legionellales</taxon>
        <taxon>Legionellaceae</taxon>
        <taxon>Legionella</taxon>
    </lineage>
</organism>
<protein>
    <submittedName>
        <fullName evidence="1">Uncharacterized protein</fullName>
    </submittedName>
</protein>